<proteinExistence type="predicted"/>
<comment type="caution">
    <text evidence="1">The sequence shown here is derived from an EMBL/GenBank/DDBJ whole genome shotgun (WGS) entry which is preliminary data.</text>
</comment>
<evidence type="ECO:0000313" key="1">
    <source>
        <dbReference type="EMBL" id="GAH16018.1"/>
    </source>
</evidence>
<name>X1F5H4_9ZZZZ</name>
<dbReference type="AlphaFoldDB" id="X1F5H4"/>
<reference evidence="1" key="1">
    <citation type="journal article" date="2014" name="Front. Microbiol.">
        <title>High frequency of phylogenetically diverse reductive dehalogenase-homologous genes in deep subseafloor sedimentary metagenomes.</title>
        <authorList>
            <person name="Kawai M."/>
            <person name="Futagami T."/>
            <person name="Toyoda A."/>
            <person name="Takaki Y."/>
            <person name="Nishi S."/>
            <person name="Hori S."/>
            <person name="Arai W."/>
            <person name="Tsubouchi T."/>
            <person name="Morono Y."/>
            <person name="Uchiyama I."/>
            <person name="Ito T."/>
            <person name="Fujiyama A."/>
            <person name="Inagaki F."/>
            <person name="Takami H."/>
        </authorList>
    </citation>
    <scope>NUCLEOTIDE SEQUENCE</scope>
    <source>
        <strain evidence="1">Expedition CK06-06</strain>
    </source>
</reference>
<dbReference type="EMBL" id="BART01030284">
    <property type="protein sequence ID" value="GAH16018.1"/>
    <property type="molecule type" value="Genomic_DNA"/>
</dbReference>
<sequence length="81" mass="9133">PDSEGNVTLKVPKEFGSAVEIIVLPIVPSKERLDAPDYFQFVAEDGTEYKVPEWSNEDFNRVSTMTAYENDDTEGEDVFDV</sequence>
<feature type="non-terminal residue" evidence="1">
    <location>
        <position position="1"/>
    </location>
</feature>
<protein>
    <submittedName>
        <fullName evidence="1">Uncharacterized protein</fullName>
    </submittedName>
</protein>
<gene>
    <name evidence="1" type="ORF">S01H4_52923</name>
</gene>
<accession>X1F5H4</accession>
<organism evidence="1">
    <name type="scientific">marine sediment metagenome</name>
    <dbReference type="NCBI Taxonomy" id="412755"/>
    <lineage>
        <taxon>unclassified sequences</taxon>
        <taxon>metagenomes</taxon>
        <taxon>ecological metagenomes</taxon>
    </lineage>
</organism>